<proteinExistence type="predicted"/>
<dbReference type="GeneID" id="29125415"/>
<dbReference type="Proteomes" id="UP000203261">
    <property type="component" value="Segment"/>
</dbReference>
<sequence length="300" mass="34983">MSRDNSIVMSDTELARRLAKNVDNITKKLEDKDLMNYVDSMLTLNRGFTLRQWIRKVDKYIAKMMGIRQQIVLADEMPTEELDKLVEDYTLTVDNIDIVKYIIATRFNPGEREEDNSSVVRVKLDDNVERIDLPTHEGYEYKGKVYHEYMLVYGKGRHGRRRMIVDSEEEAIRKLELYAKKYDLELTVYAIVKSNMPKGLAPALMKAVDNMDTVVIDESRRGWVSEKDTTNEEVNHLDDKHTSTVAKLFKEKFPEAEKIVGMRLIDYKEDTDTYVVSISRTDKKYEIPYSEVKDKLTQLG</sequence>
<name>A0A127AWS7_9CAUD</name>
<keyword evidence="2" id="KW-1185">Reference proteome</keyword>
<reference evidence="1 2" key="1">
    <citation type="submission" date="2015-08" db="EMBL/GenBank/DDBJ databases">
        <authorList>
            <person name="Babu N.S."/>
            <person name="Beckwith C.J."/>
            <person name="Beseler K.G."/>
            <person name="Brison A."/>
            <person name="Carone J.V."/>
            <person name="Caskin T.P."/>
            <person name="Diamond M."/>
            <person name="Durham M.E."/>
            <person name="Foxe J.M."/>
            <person name="Go M."/>
            <person name="Henderson B.A."/>
            <person name="Jones I.B."/>
            <person name="McGettigan J.A."/>
            <person name="Micheletti S.J."/>
            <person name="Nasrallah M.E."/>
            <person name="Ortiz D."/>
            <person name="Piller C.R."/>
            <person name="Privatt S.R."/>
            <person name="Schneider S.L."/>
            <person name="Sharp S."/>
            <person name="Smith T.C."/>
            <person name="Stanton J.D."/>
            <person name="Ullery H.E."/>
            <person name="Wilson R.J."/>
            <person name="Serrano M.G."/>
            <person name="Buck G."/>
            <person name="Lee V."/>
            <person name="Wang Y."/>
            <person name="Carvalho R."/>
            <person name="Voegtly L."/>
            <person name="Shi R."/>
            <person name="Duckworth R."/>
            <person name="Johnson A."/>
            <person name="Loviza R."/>
            <person name="Walstead R."/>
            <person name="Shah Z."/>
            <person name="Kiflezghi M."/>
            <person name="Wade K."/>
            <person name="Ball S.L."/>
            <person name="Bradley K.W."/>
            <person name="Asai D.J."/>
            <person name="Bowman C.A."/>
            <person name="Russell D.A."/>
            <person name="Pope W.H."/>
            <person name="Jacobs-Sera D."/>
            <person name="Hendrix R.W."/>
            <person name="Hatfull G.F."/>
        </authorList>
    </citation>
    <scope>NUCLEOTIDE SEQUENCE [LARGE SCALE GENOMIC DNA]</scope>
</reference>
<evidence type="ECO:0000313" key="1">
    <source>
        <dbReference type="EMBL" id="AMM45047.1"/>
    </source>
</evidence>
<accession>A0A127AWS7</accession>
<dbReference type="EMBL" id="KT624200">
    <property type="protein sequence ID" value="AMM45047.1"/>
    <property type="molecule type" value="Genomic_DNA"/>
</dbReference>
<protein>
    <submittedName>
        <fullName evidence="1">Uncharacterized protein</fullName>
    </submittedName>
</protein>
<gene>
    <name evidence="1" type="ORF">SP15_242</name>
</gene>
<dbReference type="KEGG" id="vg:29125415"/>
<organism evidence="1 2">
    <name type="scientific">Bacillus phage SP-15</name>
    <dbReference type="NCBI Taxonomy" id="1792032"/>
    <lineage>
        <taxon>Viruses</taxon>
        <taxon>Duplodnaviria</taxon>
        <taxon>Heunggongvirae</taxon>
        <taxon>Uroviricota</taxon>
        <taxon>Caudoviricetes</taxon>
        <taxon>Thornevirus</taxon>
        <taxon>Thornevirus SP15</taxon>
    </lineage>
</organism>
<evidence type="ECO:0000313" key="2">
    <source>
        <dbReference type="Proteomes" id="UP000203261"/>
    </source>
</evidence>
<dbReference type="RefSeq" id="YP_009302636.1">
    <property type="nucleotide sequence ID" value="NC_031245.1"/>
</dbReference>